<accession>A0ABS4IFJ5</accession>
<feature type="transmembrane region" description="Helical" evidence="1">
    <location>
        <begin position="6"/>
        <end position="23"/>
    </location>
</feature>
<dbReference type="Pfam" id="PF14045">
    <property type="entry name" value="YIEGIA"/>
    <property type="match status" value="1"/>
</dbReference>
<protein>
    <submittedName>
        <fullName evidence="2">Uncharacterized protein</fullName>
    </submittedName>
</protein>
<keyword evidence="1" id="KW-1133">Transmembrane helix</keyword>
<evidence type="ECO:0000256" key="1">
    <source>
        <dbReference type="SAM" id="Phobius"/>
    </source>
</evidence>
<evidence type="ECO:0000313" key="2">
    <source>
        <dbReference type="EMBL" id="MBP1969623.1"/>
    </source>
</evidence>
<dbReference type="EMBL" id="JAGGKX010000007">
    <property type="protein sequence ID" value="MBP1969623.1"/>
    <property type="molecule type" value="Genomic_DNA"/>
</dbReference>
<proteinExistence type="predicted"/>
<reference evidence="2 3" key="1">
    <citation type="submission" date="2021-03" db="EMBL/GenBank/DDBJ databases">
        <title>Genomic Encyclopedia of Type Strains, Phase IV (KMG-IV): sequencing the most valuable type-strain genomes for metagenomic binning, comparative biology and taxonomic classification.</title>
        <authorList>
            <person name="Goeker M."/>
        </authorList>
    </citation>
    <scope>NUCLEOTIDE SEQUENCE [LARGE SCALE GENOMIC DNA]</scope>
    <source>
        <strain evidence="2 3">DSM 25609</strain>
    </source>
</reference>
<keyword evidence="1" id="KW-0472">Membrane</keyword>
<organism evidence="2 3">
    <name type="scientific">Virgibacillus natechei</name>
    <dbReference type="NCBI Taxonomy" id="1216297"/>
    <lineage>
        <taxon>Bacteria</taxon>
        <taxon>Bacillati</taxon>
        <taxon>Bacillota</taxon>
        <taxon>Bacilli</taxon>
        <taxon>Bacillales</taxon>
        <taxon>Bacillaceae</taxon>
        <taxon>Virgibacillus</taxon>
    </lineage>
</organism>
<evidence type="ECO:0000313" key="3">
    <source>
        <dbReference type="Proteomes" id="UP001519345"/>
    </source>
</evidence>
<keyword evidence="3" id="KW-1185">Reference proteome</keyword>
<dbReference type="Proteomes" id="UP001519345">
    <property type="component" value="Unassembled WGS sequence"/>
</dbReference>
<comment type="caution">
    <text evidence="2">The sequence shown here is derived from an EMBL/GenBank/DDBJ whole genome shotgun (WGS) entry which is preliminary data.</text>
</comment>
<keyword evidence="1" id="KW-0812">Transmembrane</keyword>
<name>A0ABS4IFJ5_9BACI</name>
<dbReference type="InterPro" id="IPR025918">
    <property type="entry name" value="YIEGIA"/>
</dbReference>
<sequence length="31" mass="3785">MNEYMILILFGVMLGTITRIMMLRTDYRQYP</sequence>
<gene>
    <name evidence="2" type="ORF">J2Z83_001730</name>
</gene>